<keyword evidence="7" id="KW-1185">Reference proteome</keyword>
<organism evidence="6 7">
    <name type="scientific">Prorocentrum cordatum</name>
    <dbReference type="NCBI Taxonomy" id="2364126"/>
    <lineage>
        <taxon>Eukaryota</taxon>
        <taxon>Sar</taxon>
        <taxon>Alveolata</taxon>
        <taxon>Dinophyceae</taxon>
        <taxon>Prorocentrales</taxon>
        <taxon>Prorocentraceae</taxon>
        <taxon>Prorocentrum</taxon>
    </lineage>
</organism>
<accession>A0ABN9XIS4</accession>
<evidence type="ECO:0000256" key="3">
    <source>
        <dbReference type="SAM" id="Coils"/>
    </source>
</evidence>
<keyword evidence="2" id="KW-0539">Nucleus</keyword>
<feature type="region of interest" description="Disordered" evidence="4">
    <location>
        <begin position="336"/>
        <end position="363"/>
    </location>
</feature>
<dbReference type="InterPro" id="IPR036691">
    <property type="entry name" value="Endo/exonu/phosph_ase_sf"/>
</dbReference>
<evidence type="ECO:0000256" key="1">
    <source>
        <dbReference type="ARBA" id="ARBA00004123"/>
    </source>
</evidence>
<dbReference type="EMBL" id="CAUYUJ010020393">
    <property type="protein sequence ID" value="CAK0897874.1"/>
    <property type="molecule type" value="Genomic_DNA"/>
</dbReference>
<comment type="subcellular location">
    <subcellularLocation>
        <location evidence="1">Nucleus</location>
    </subcellularLocation>
</comment>
<dbReference type="Proteomes" id="UP001189429">
    <property type="component" value="Unassembled WGS sequence"/>
</dbReference>
<evidence type="ECO:0000313" key="7">
    <source>
        <dbReference type="Proteomes" id="UP001189429"/>
    </source>
</evidence>
<dbReference type="SUPFAM" id="SSF56219">
    <property type="entry name" value="DNase I-like"/>
    <property type="match status" value="1"/>
</dbReference>
<evidence type="ECO:0000259" key="5">
    <source>
        <dbReference type="Pfam" id="PF17780"/>
    </source>
</evidence>
<protein>
    <recommendedName>
        <fullName evidence="5">OCRE domain-containing protein</fullName>
    </recommendedName>
</protein>
<evidence type="ECO:0000313" key="6">
    <source>
        <dbReference type="EMBL" id="CAK0897874.1"/>
    </source>
</evidence>
<sequence length="749" mass="80825">MLDGCRLGIHFAQPDNRGAGPDALVDQLAAAVQPPEPEAQDVPEGISAALTGVNAGMWASYMQSVAQTEQVQSANTFEYDKDSGFYFDAKAGLYYDPNTTYFWTSDASKYFVYCPDEKQLCLVDSQGQQALPPLQQRMQKLVGSHNGTDLEPKEPAIPPWAKGTDAAVKRERLTKLGSLLKLLSGPEDAEQRAVFEAEKQRLQAELQADKPLEANLQGLTSQLKTARTKLSNLAVKKEAARSNLEKAKQALAQVEQDEQDANKHIVELEERLRHVVGPAVQFDDKSPSLSTFLPGMEATVEQFDAVVRALGGSERFSADLIAMRALVQKLKEAPEVTAAPEPFQPEAHSAPPEARESMDIDDDEDQDRANAHVDGLDGRTCREHLKECGIDVDVGGEDDELDEPKVRELRDKLKRHLAQVHSLTKKFKTSATCDGGCYVIVSVATLTCHQVAGRERHMCAYCVDEFGLLLDEGVRRPDVKVAGQVKGKSDSHIVTLNSSSLGPLCDYLADSTAHVVLAQEHHVPDTKLGERQSQVEDAGWRGLWGPAVPNQDGGPGTTGGVAVLVRSHIPIKAPPGCARHVLVPGRLVAAHVMSFLPGGVVFLSAYLKDGEGYGPCNAELVWEIIEYLSVLNGMQIPWVIGADFNMPLAALDQSDWIAAAGGLAFVSEAPTCRTGALPAAGHGGSVSGISDTALKYLRQLAATIAGTYAHVWYACSKFITDDGVDALGDEVPEALAKHRLVALPDLPEC</sequence>
<proteinExistence type="predicted"/>
<dbReference type="Gene3D" id="3.60.10.10">
    <property type="entry name" value="Endonuclease/exonuclease/phosphatase"/>
    <property type="match status" value="1"/>
</dbReference>
<dbReference type="PANTHER" id="PTHR13948:SF3">
    <property type="entry name" value="FI21118P1"/>
    <property type="match status" value="1"/>
</dbReference>
<dbReference type="InterPro" id="IPR041591">
    <property type="entry name" value="OCRE"/>
</dbReference>
<evidence type="ECO:0000256" key="2">
    <source>
        <dbReference type="ARBA" id="ARBA00023242"/>
    </source>
</evidence>
<feature type="domain" description="OCRE" evidence="5">
    <location>
        <begin position="74"/>
        <end position="113"/>
    </location>
</feature>
<feature type="coiled-coil region" evidence="3">
    <location>
        <begin position="216"/>
        <end position="271"/>
    </location>
</feature>
<gene>
    <name evidence="6" type="ORF">PCOR1329_LOCUS75926</name>
</gene>
<name>A0ABN9XIS4_9DINO</name>
<dbReference type="Pfam" id="PF17780">
    <property type="entry name" value="OCRE"/>
    <property type="match status" value="1"/>
</dbReference>
<reference evidence="6" key="1">
    <citation type="submission" date="2023-10" db="EMBL/GenBank/DDBJ databases">
        <authorList>
            <person name="Chen Y."/>
            <person name="Shah S."/>
            <person name="Dougan E. K."/>
            <person name="Thang M."/>
            <person name="Chan C."/>
        </authorList>
    </citation>
    <scope>NUCLEOTIDE SEQUENCE [LARGE SCALE GENOMIC DNA]</scope>
</reference>
<keyword evidence="3" id="KW-0175">Coiled coil</keyword>
<evidence type="ECO:0000256" key="4">
    <source>
        <dbReference type="SAM" id="MobiDB-lite"/>
    </source>
</evidence>
<comment type="caution">
    <text evidence="6">The sequence shown here is derived from an EMBL/GenBank/DDBJ whole genome shotgun (WGS) entry which is preliminary data.</text>
</comment>
<dbReference type="PANTHER" id="PTHR13948">
    <property type="entry name" value="RNA-BINDING PROTEIN"/>
    <property type="match status" value="1"/>
</dbReference>